<dbReference type="AlphaFoldDB" id="A0A7J7EMM9"/>
<feature type="domain" description="Immunoglobulin" evidence="7">
    <location>
        <begin position="544"/>
        <end position="624"/>
    </location>
</feature>
<comment type="caution">
    <text evidence="8">The sequence shown here is derived from an EMBL/GenBank/DDBJ whole genome shotgun (WGS) entry which is preliminary data.</text>
</comment>
<evidence type="ECO:0000256" key="1">
    <source>
        <dbReference type="ARBA" id="ARBA00022729"/>
    </source>
</evidence>
<keyword evidence="1" id="KW-0732">Signal</keyword>
<keyword evidence="3" id="KW-0393">Immunoglobulin domain</keyword>
<evidence type="ECO:0000256" key="3">
    <source>
        <dbReference type="ARBA" id="ARBA00023319"/>
    </source>
</evidence>
<dbReference type="SMART" id="SM00408">
    <property type="entry name" value="IGc2"/>
    <property type="match status" value="4"/>
</dbReference>
<proteinExistence type="predicted"/>
<organism evidence="8 9">
    <name type="scientific">Diceros bicornis minor</name>
    <name type="common">South-central black rhinoceros</name>
    <dbReference type="NCBI Taxonomy" id="77932"/>
    <lineage>
        <taxon>Eukaryota</taxon>
        <taxon>Metazoa</taxon>
        <taxon>Chordata</taxon>
        <taxon>Craniata</taxon>
        <taxon>Vertebrata</taxon>
        <taxon>Euteleostomi</taxon>
        <taxon>Mammalia</taxon>
        <taxon>Eutheria</taxon>
        <taxon>Laurasiatheria</taxon>
        <taxon>Perissodactyla</taxon>
        <taxon>Rhinocerotidae</taxon>
        <taxon>Diceros</taxon>
    </lineage>
</organism>
<dbReference type="Pfam" id="PF13927">
    <property type="entry name" value="Ig_3"/>
    <property type="match status" value="1"/>
</dbReference>
<evidence type="ECO:0000313" key="8">
    <source>
        <dbReference type="EMBL" id="KAF5916988.1"/>
    </source>
</evidence>
<feature type="compositionally biased region" description="Low complexity" evidence="4">
    <location>
        <begin position="734"/>
        <end position="744"/>
    </location>
</feature>
<keyword evidence="5" id="KW-0812">Transmembrane</keyword>
<reference evidence="8 9" key="1">
    <citation type="journal article" date="2020" name="Mol. Biol. Evol.">
        <title>Interspecific Gene Flow and the Evolution of Specialization in Black and White Rhinoceros.</title>
        <authorList>
            <person name="Moodley Y."/>
            <person name="Westbury M.V."/>
            <person name="Russo I.M."/>
            <person name="Gopalakrishnan S."/>
            <person name="Rakotoarivelo A."/>
            <person name="Olsen R.A."/>
            <person name="Prost S."/>
            <person name="Tunstall T."/>
            <person name="Ryder O.A."/>
            <person name="Dalen L."/>
            <person name="Bruford M.W."/>
        </authorList>
    </citation>
    <scope>NUCLEOTIDE SEQUENCE [LARGE SCALE GENOMIC DNA]</scope>
    <source>
        <strain evidence="8">SBR-YM</strain>
        <tissue evidence="8">Skin</tissue>
    </source>
</reference>
<feature type="domain" description="Immunoglobulin subtype 2" evidence="6">
    <location>
        <begin position="351"/>
        <end position="418"/>
    </location>
</feature>
<accession>A0A7J7EMM9</accession>
<dbReference type="InterPro" id="IPR036179">
    <property type="entry name" value="Ig-like_dom_sf"/>
</dbReference>
<evidence type="ECO:0000259" key="7">
    <source>
        <dbReference type="SMART" id="SM00409"/>
    </source>
</evidence>
<dbReference type="InterPro" id="IPR003599">
    <property type="entry name" value="Ig_sub"/>
</dbReference>
<feature type="domain" description="Immunoglobulin" evidence="7">
    <location>
        <begin position="450"/>
        <end position="531"/>
    </location>
</feature>
<protein>
    <recommendedName>
        <fullName evidence="10">Leukocyte immunoglobulin-like receptor subfamily A member 6</fullName>
    </recommendedName>
</protein>
<feature type="domain" description="Immunoglobulin" evidence="7">
    <location>
        <begin position="345"/>
        <end position="434"/>
    </location>
</feature>
<dbReference type="PANTHER" id="PTHR11738">
    <property type="entry name" value="MHC CLASS I NK CELL RECEPTOR"/>
    <property type="match status" value="1"/>
</dbReference>
<feature type="domain" description="Immunoglobulin subtype 2" evidence="6">
    <location>
        <begin position="255"/>
        <end position="320"/>
    </location>
</feature>
<dbReference type="PANTHER" id="PTHR11738:SF88">
    <property type="entry name" value="IG-LIKE DOMAIN-CONTAINING PROTEIN"/>
    <property type="match status" value="1"/>
</dbReference>
<keyword evidence="2" id="KW-1015">Disulfide bond</keyword>
<feature type="domain" description="Immunoglobulin" evidence="7">
    <location>
        <begin position="249"/>
        <end position="334"/>
    </location>
</feature>
<feature type="transmembrane region" description="Helical" evidence="5">
    <location>
        <begin position="645"/>
        <end position="663"/>
    </location>
</feature>
<dbReference type="GO" id="GO:0005886">
    <property type="term" value="C:plasma membrane"/>
    <property type="evidence" value="ECO:0007669"/>
    <property type="project" value="UniProtKB-SubCell"/>
</dbReference>
<dbReference type="InterPro" id="IPR013783">
    <property type="entry name" value="Ig-like_fold"/>
</dbReference>
<dbReference type="GO" id="GO:0002764">
    <property type="term" value="P:immune response-regulating signaling pathway"/>
    <property type="evidence" value="ECO:0007669"/>
    <property type="project" value="TreeGrafter"/>
</dbReference>
<feature type="region of interest" description="Disordered" evidence="4">
    <location>
        <begin position="66"/>
        <end position="89"/>
    </location>
</feature>
<dbReference type="SUPFAM" id="SSF48726">
    <property type="entry name" value="Immunoglobulin"/>
    <property type="match status" value="5"/>
</dbReference>
<dbReference type="InterPro" id="IPR003598">
    <property type="entry name" value="Ig_sub2"/>
</dbReference>
<dbReference type="Pfam" id="PF13895">
    <property type="entry name" value="Ig_2"/>
    <property type="match status" value="1"/>
</dbReference>
<evidence type="ECO:0000259" key="6">
    <source>
        <dbReference type="SMART" id="SM00408"/>
    </source>
</evidence>
<keyword evidence="9" id="KW-1185">Reference proteome</keyword>
<name>A0A7J7EMM9_DICBM</name>
<dbReference type="Gene3D" id="2.60.40.10">
    <property type="entry name" value="Immunoglobulins"/>
    <property type="match status" value="5"/>
</dbReference>
<evidence type="ECO:0000313" key="9">
    <source>
        <dbReference type="Proteomes" id="UP000551758"/>
    </source>
</evidence>
<feature type="region of interest" description="Disordered" evidence="4">
    <location>
        <begin position="734"/>
        <end position="755"/>
    </location>
</feature>
<keyword evidence="5" id="KW-0472">Membrane</keyword>
<evidence type="ECO:0000256" key="2">
    <source>
        <dbReference type="ARBA" id="ARBA00023157"/>
    </source>
</evidence>
<evidence type="ECO:0000256" key="4">
    <source>
        <dbReference type="SAM" id="MobiDB-lite"/>
    </source>
</evidence>
<evidence type="ECO:0008006" key="10">
    <source>
        <dbReference type="Google" id="ProtNLM"/>
    </source>
</evidence>
<dbReference type="Proteomes" id="UP000551758">
    <property type="component" value="Unassembled WGS sequence"/>
</dbReference>
<dbReference type="FunFam" id="2.60.40.10:FF:000049">
    <property type="entry name" value="Leukocyte immunoglobulin-like receptor subfamily B member 1"/>
    <property type="match status" value="5"/>
</dbReference>
<gene>
    <name evidence="8" type="ORF">HPG69_013911</name>
</gene>
<sequence length="755" mass="81658">MTLTLMAPLCLGNSLPGLTVGPSAPVKTGTLPKPTIWAEPGFVIPWGILMSVWCQGTLEAQEYCLDKEGSPEPGTRQKPQEPQDETTFSIPHTTEQYAGQYRCGCSDAMAVAGTSPRCFHSLVTPGAPSLSFGETRSAPDLTPVLRGPDQTWSFYVWVGDTFSQGTLFQGCVTAHGTRYRQVSSHPDLLLQPKEPHVQLEGSQRVWADGDQSGRHLERQLGKLKGEGIPGHFRSDSFPGVPPKPSIWADPGPMVTIRSPVTIWCQGTVQADVYCLYKDKVSKPLDMEVPQDSSNKTSFSIESMSSHTAGLYQCAYHTSWNGWSERSDPLPLVVTGEFSAPSLSAHPGPVVASGGKMSLSCSSEFTLNTFHLLKEGGADRPRQMESRSFRGRWQAVFSVGPMNTSHGGTYRCYGSSSSSPYVWSHPSDPLHLVMTGEGAPGSPKEPSLLAQPGSLVLSGDNLTLQCLSEAGFDRFALTKEKGLTHPQHIHGQHSPDFPLGHVNHTHGGQYRCYSGHNLSYAWSAPSAPLDILIVGMYDKPSLSAQPGPSVSWGEKVTLLCRSEIWLDTFHLSKNGSLAPSLHLHLQDMAPPFQANFTISPVTSDHEGTYRCYGSDSTSPYLLSLPSDPLELLVSASHLQDYTVENLIRMGVSAFILLVLGILLFQACHSTRRPQDTARSAQGPRPGLGLLCVGWETCSHRELSCRAVLGPVEPGAGGRILLYTCCFRTMNPQDSLGSSLNPPSGLTQAPRSPQGAL</sequence>
<dbReference type="InterPro" id="IPR013151">
    <property type="entry name" value="Immunoglobulin_dom"/>
</dbReference>
<dbReference type="EMBL" id="JACDTQ010002604">
    <property type="protein sequence ID" value="KAF5916988.1"/>
    <property type="molecule type" value="Genomic_DNA"/>
</dbReference>
<evidence type="ECO:0000256" key="5">
    <source>
        <dbReference type="SAM" id="Phobius"/>
    </source>
</evidence>
<dbReference type="Pfam" id="PF00047">
    <property type="entry name" value="ig"/>
    <property type="match status" value="1"/>
</dbReference>
<dbReference type="InterPro" id="IPR050412">
    <property type="entry name" value="Ig-like_Receptors_ImmuneReg"/>
</dbReference>
<keyword evidence="5" id="KW-1133">Transmembrane helix</keyword>
<dbReference type="SMART" id="SM00409">
    <property type="entry name" value="IG"/>
    <property type="match status" value="4"/>
</dbReference>
<feature type="domain" description="Immunoglobulin subtype 2" evidence="6">
    <location>
        <begin position="456"/>
        <end position="518"/>
    </location>
</feature>
<feature type="domain" description="Immunoglobulin subtype 2" evidence="6">
    <location>
        <begin position="550"/>
        <end position="617"/>
    </location>
</feature>